<keyword evidence="8" id="KW-1185">Reference proteome</keyword>
<reference evidence="7 8" key="1">
    <citation type="journal article" date="2013" name="Genome Announc.">
        <title>Draft genome sequence of Serratia sp. strain ATCC 39006, a model bacterium for analysis of the biosynthesis and regulation of prodigiosin, a carbapenem, and gas vesicles.</title>
        <authorList>
            <person name="Fineran P.C."/>
            <person name="Iglesias Cans M.C."/>
            <person name="Ramsay J.P."/>
            <person name="Wilf N.M."/>
            <person name="Cossyleon D."/>
            <person name="McNeil M.B."/>
            <person name="Williamson N.R."/>
            <person name="Monson R.E."/>
            <person name="Becher S.A."/>
            <person name="Stanton J.A."/>
            <person name="Brugger K."/>
            <person name="Brown S.D."/>
            <person name="Salmond G.P."/>
        </authorList>
    </citation>
    <scope>NUCLEOTIDE SEQUENCE [LARGE SCALE GENOMIC DNA]</scope>
    <source>
        <strain evidence="7">ATCC 39006</strain>
        <strain evidence="8">ATCC 39006 / SC 11482</strain>
    </source>
</reference>
<dbReference type="InterPro" id="IPR021136">
    <property type="entry name" value="Flagellar_hook_control-like_C"/>
</dbReference>
<protein>
    <submittedName>
        <fullName evidence="7">Flagellar hook-length control protein FliK</fullName>
    </submittedName>
</protein>
<organism evidence="7 8">
    <name type="scientific">Serratia sp. (strain ATCC 39006)</name>
    <name type="common">Prodigiosinella confusarubida</name>
    <dbReference type="NCBI Taxonomy" id="104623"/>
    <lineage>
        <taxon>Bacteria</taxon>
        <taxon>Pseudomonadati</taxon>
        <taxon>Pseudomonadota</taxon>
        <taxon>Gammaproteobacteria</taxon>
        <taxon>Enterobacterales</taxon>
        <taxon>Pectobacteriaceae</taxon>
        <taxon>Prodigiosinella</taxon>
    </lineage>
</organism>
<dbReference type="InterPro" id="IPR001635">
    <property type="entry name" value="Flag_hook_Flik"/>
</dbReference>
<evidence type="ECO:0000256" key="4">
    <source>
        <dbReference type="SAM" id="MobiDB-lite"/>
    </source>
</evidence>
<keyword evidence="7" id="KW-0966">Cell projection</keyword>
<evidence type="ECO:0000313" key="8">
    <source>
        <dbReference type="Proteomes" id="UP000017700"/>
    </source>
</evidence>
<comment type="similarity">
    <text evidence="2">Belongs to the FliK family.</text>
</comment>
<dbReference type="Proteomes" id="UP000233778">
    <property type="component" value="Chromosome"/>
</dbReference>
<reference evidence="7" key="2">
    <citation type="submission" date="2013-09" db="EMBL/GenBank/DDBJ databases">
        <authorList>
            <person name="Wang G."/>
            <person name="Yang Y."/>
            <person name="Su Y."/>
        </authorList>
    </citation>
    <scope>NUCLEOTIDE SEQUENCE</scope>
    <source>
        <strain evidence="7">ATCC 39006</strain>
    </source>
</reference>
<feature type="region of interest" description="Disordered" evidence="4">
    <location>
        <begin position="166"/>
        <end position="187"/>
    </location>
</feature>
<dbReference type="EMBL" id="CP025085">
    <property type="protein sequence ID" value="AUH00380.1"/>
    <property type="molecule type" value="Genomic_DNA"/>
</dbReference>
<evidence type="ECO:0000259" key="5">
    <source>
        <dbReference type="Pfam" id="PF02120"/>
    </source>
</evidence>
<feature type="region of interest" description="Disordered" evidence="4">
    <location>
        <begin position="1"/>
        <end position="20"/>
    </location>
</feature>
<evidence type="ECO:0000313" key="7">
    <source>
        <dbReference type="EMBL" id="AUH04700.1"/>
    </source>
</evidence>
<dbReference type="PANTHER" id="PTHR37533:SF2">
    <property type="entry name" value="FLAGELLAR HOOK-LENGTH CONTROL PROTEIN"/>
    <property type="match status" value="1"/>
</dbReference>
<gene>
    <name evidence="6" type="ORF">CWC46_11520</name>
    <name evidence="7" type="ORF">Ser39006_011525</name>
</gene>
<dbReference type="Pfam" id="PF02120">
    <property type="entry name" value="Flg_hook"/>
    <property type="match status" value="1"/>
</dbReference>
<feature type="region of interest" description="Disordered" evidence="4">
    <location>
        <begin position="365"/>
        <end position="410"/>
    </location>
</feature>
<dbReference type="KEGG" id="serq:CWC46_11520"/>
<dbReference type="CDD" id="cd17470">
    <property type="entry name" value="T3SS_Flik_C"/>
    <property type="match status" value="1"/>
</dbReference>
<dbReference type="PANTHER" id="PTHR37533">
    <property type="entry name" value="FLAGELLAR HOOK-LENGTH CONTROL PROTEIN"/>
    <property type="match status" value="1"/>
</dbReference>
<dbReference type="AlphaFoldDB" id="A0A2I5T725"/>
<dbReference type="GO" id="GO:0044780">
    <property type="term" value="P:bacterial-type flagellum assembly"/>
    <property type="evidence" value="ECO:0007669"/>
    <property type="project" value="InterPro"/>
</dbReference>
<evidence type="ECO:0000256" key="3">
    <source>
        <dbReference type="ARBA" id="ARBA00022795"/>
    </source>
</evidence>
<dbReference type="Gene3D" id="3.30.750.140">
    <property type="match status" value="1"/>
</dbReference>
<dbReference type="EMBL" id="CP025084">
    <property type="protein sequence ID" value="AUH04700.1"/>
    <property type="molecule type" value="Genomic_DNA"/>
</dbReference>
<sequence length="429" mass="45619">MNLPALSTTTNISNTGSVSPGDTLTALLGKDNLPKDFIQLLSKNLATGNSNKEAVVTDSEKNDLLNTLQQNGIMVNGNELNDLLGAFSNGSISLEDLNSVTDLLSKVKKTEEKKDNKSDDNALAMQALFAMLPTQNTQTSVTKTANNDTGSVNVLPRLVNDKRSGNAALFTDTGKSDDKKSKDDASDSALSFISLDTKASLKDSRLQNQNPSQTPEDRVKVDSTLVRTAKDSVEQTSALSANTNSTSNAASLQNMASTLTNVSVPSLPAAQHVTGQINVPVGTQQWNDTLSQQVIMFMRGGQQTAELRLHPEELGSLQISLKLDDSQAQIHLISGNSQVRSALEAALPHLRNAMAESGINLGQSSVGSDAAGWQQAQQQTANNNNSNSGNSSSYKQQFSETTSKTIDPLPIPTRLQSMVSSVNGVDIFA</sequence>
<name>A0A2I5T725_SERS3</name>
<evidence type="ECO:0000313" key="6">
    <source>
        <dbReference type="EMBL" id="AUH00380.1"/>
    </source>
</evidence>
<comment type="function">
    <text evidence="1">Controls the length of the flagellar hook.</text>
</comment>
<reference evidence="6 9" key="3">
    <citation type="submission" date="2017-11" db="EMBL/GenBank/DDBJ databases">
        <title>Complete genome sequence of Serratia sp. ATCC 39006 LacA.</title>
        <authorList>
            <person name="Hampton H.G."/>
            <person name="Jackson S.A."/>
            <person name="Jauregui R."/>
            <person name="Poulter G.T.M."/>
            <person name="Salmond G.P.C."/>
            <person name="Fineran P.C."/>
        </authorList>
    </citation>
    <scope>NUCLEOTIDE SEQUENCE [LARGE SCALE GENOMIC DNA]</scope>
    <source>
        <strain evidence="6 9">ATCC 39006</strain>
    </source>
</reference>
<evidence type="ECO:0000256" key="1">
    <source>
        <dbReference type="ARBA" id="ARBA00003944"/>
    </source>
</evidence>
<dbReference type="RefSeq" id="WP_021016430.1">
    <property type="nucleotide sequence ID" value="NZ_CP025084.1"/>
</dbReference>
<reference evidence="7" key="4">
    <citation type="submission" date="2017-11" db="EMBL/GenBank/DDBJ databases">
        <title>Complete genome sequence of Serratia sp. ATCC 39006.</title>
        <authorList>
            <person name="Hampton H.G."/>
            <person name="Jackson S.A."/>
            <person name="Jauregui R."/>
            <person name="Poulter G.T.M."/>
            <person name="Salmond G.P.C."/>
            <person name="Fineran P.C."/>
        </authorList>
    </citation>
    <scope>NUCLEOTIDE SEQUENCE</scope>
    <source>
        <strain evidence="7">ATCC 39006</strain>
    </source>
</reference>
<dbReference type="STRING" id="104623.Ser39006_03168"/>
<dbReference type="InterPro" id="IPR038610">
    <property type="entry name" value="FliK-like_C_sf"/>
</dbReference>
<dbReference type="OrthoDB" id="1792985at2"/>
<dbReference type="Proteomes" id="UP000017700">
    <property type="component" value="Chromosome"/>
</dbReference>
<feature type="domain" description="Flagellar hook-length control protein-like C-terminal" evidence="5">
    <location>
        <begin position="292"/>
        <end position="372"/>
    </location>
</feature>
<dbReference type="GO" id="GO:0009424">
    <property type="term" value="C:bacterial-type flagellum hook"/>
    <property type="evidence" value="ECO:0007669"/>
    <property type="project" value="InterPro"/>
</dbReference>
<keyword evidence="7" id="KW-0969">Cilium</keyword>
<feature type="compositionally biased region" description="Basic and acidic residues" evidence="4">
    <location>
        <begin position="174"/>
        <end position="185"/>
    </location>
</feature>
<dbReference type="InterPro" id="IPR052563">
    <property type="entry name" value="FliK"/>
</dbReference>
<proteinExistence type="inferred from homology"/>
<feature type="compositionally biased region" description="Low complexity" evidence="4">
    <location>
        <begin position="367"/>
        <end position="397"/>
    </location>
</feature>
<dbReference type="PRINTS" id="PR01007">
    <property type="entry name" value="FLGHOOKFLIK"/>
</dbReference>
<dbReference type="KEGG" id="sera:Ser39006_011525"/>
<keyword evidence="7" id="KW-0282">Flagellum</keyword>
<keyword evidence="3" id="KW-1005">Bacterial flagellum biogenesis</keyword>
<evidence type="ECO:0000313" key="9">
    <source>
        <dbReference type="Proteomes" id="UP000233778"/>
    </source>
</evidence>
<accession>A0A2I5T725</accession>
<evidence type="ECO:0000256" key="2">
    <source>
        <dbReference type="ARBA" id="ARBA00009149"/>
    </source>
</evidence>